<dbReference type="Proteomes" id="UP000644167">
    <property type="component" value="Chromosome"/>
</dbReference>
<proteinExistence type="predicted"/>
<reference evidence="1 2" key="1">
    <citation type="submission" date="2021-02" db="EMBL/GenBank/DDBJ databases">
        <title>The genome of Marinomonas foliarum JZW.</title>
        <authorList>
            <person name="Sun M."/>
        </authorList>
    </citation>
    <scope>NUCLEOTIDE SEQUENCE [LARGE SCALE GENOMIC DNA]</scope>
    <source>
        <strain evidence="1 2">JZW</strain>
    </source>
</reference>
<sequence>MFTKLFLLMCFAGFQYKQNFRDVKSAIKQVLINAYVRLVTLGRIMLYHILHWFLIKILL</sequence>
<dbReference type="EMBL" id="CP070273">
    <property type="protein sequence ID" value="QRV24056.1"/>
    <property type="molecule type" value="Genomic_DNA"/>
</dbReference>
<name>A0ABX7IPK9_9GAMM</name>
<dbReference type="RefSeq" id="WP_205114723.1">
    <property type="nucleotide sequence ID" value="NZ_CP070273.1"/>
</dbReference>
<evidence type="ECO:0000313" key="2">
    <source>
        <dbReference type="Proteomes" id="UP000644167"/>
    </source>
</evidence>
<evidence type="ECO:0000313" key="1">
    <source>
        <dbReference type="EMBL" id="QRV24056.1"/>
    </source>
</evidence>
<organism evidence="1 2">
    <name type="scientific">Marinomonas foliarum</name>
    <dbReference type="NCBI Taxonomy" id="491950"/>
    <lineage>
        <taxon>Bacteria</taxon>
        <taxon>Pseudomonadati</taxon>
        <taxon>Pseudomonadota</taxon>
        <taxon>Gammaproteobacteria</taxon>
        <taxon>Oceanospirillales</taxon>
        <taxon>Oceanospirillaceae</taxon>
        <taxon>Marinomonas</taxon>
    </lineage>
</organism>
<accession>A0ABX7IPK9</accession>
<protein>
    <submittedName>
        <fullName evidence="1">Uncharacterized protein</fullName>
    </submittedName>
</protein>
<keyword evidence="2" id="KW-1185">Reference proteome</keyword>
<gene>
    <name evidence="1" type="ORF">JSY38_00470</name>
</gene>